<dbReference type="RefSeq" id="WP_376891391.1">
    <property type="nucleotide sequence ID" value="NZ_JBHULS010000001.1"/>
</dbReference>
<dbReference type="Gene3D" id="3.40.50.620">
    <property type="entry name" value="HUPs"/>
    <property type="match status" value="2"/>
</dbReference>
<name>A0ABW5KQL2_9FLAO</name>
<organism evidence="3 4">
    <name type="scientific">Bizionia sediminis</name>
    <dbReference type="NCBI Taxonomy" id="1737064"/>
    <lineage>
        <taxon>Bacteria</taxon>
        <taxon>Pseudomonadati</taxon>
        <taxon>Bacteroidota</taxon>
        <taxon>Flavobacteriia</taxon>
        <taxon>Flavobacteriales</taxon>
        <taxon>Flavobacteriaceae</taxon>
        <taxon>Bizionia</taxon>
    </lineage>
</organism>
<evidence type="ECO:0000313" key="3">
    <source>
        <dbReference type="EMBL" id="MFD2550588.1"/>
    </source>
</evidence>
<dbReference type="Pfam" id="PF00582">
    <property type="entry name" value="Usp"/>
    <property type="match status" value="2"/>
</dbReference>
<evidence type="ECO:0000313" key="4">
    <source>
        <dbReference type="Proteomes" id="UP001597472"/>
    </source>
</evidence>
<dbReference type="CDD" id="cd00293">
    <property type="entry name" value="USP-like"/>
    <property type="match status" value="2"/>
</dbReference>
<dbReference type="SUPFAM" id="SSF52402">
    <property type="entry name" value="Adenine nucleotide alpha hydrolases-like"/>
    <property type="match status" value="2"/>
</dbReference>
<dbReference type="Proteomes" id="UP001597472">
    <property type="component" value="Unassembled WGS sequence"/>
</dbReference>
<evidence type="ECO:0000256" key="1">
    <source>
        <dbReference type="ARBA" id="ARBA00008791"/>
    </source>
</evidence>
<evidence type="ECO:0000259" key="2">
    <source>
        <dbReference type="Pfam" id="PF00582"/>
    </source>
</evidence>
<comment type="similarity">
    <text evidence="1">Belongs to the universal stress protein A family.</text>
</comment>
<dbReference type="PANTHER" id="PTHR46268:SF6">
    <property type="entry name" value="UNIVERSAL STRESS PROTEIN UP12"/>
    <property type="match status" value="1"/>
</dbReference>
<accession>A0ABW5KQL2</accession>
<reference evidence="4" key="1">
    <citation type="journal article" date="2019" name="Int. J. Syst. Evol. Microbiol.">
        <title>The Global Catalogue of Microorganisms (GCM) 10K type strain sequencing project: providing services to taxonomists for standard genome sequencing and annotation.</title>
        <authorList>
            <consortium name="The Broad Institute Genomics Platform"/>
            <consortium name="The Broad Institute Genome Sequencing Center for Infectious Disease"/>
            <person name="Wu L."/>
            <person name="Ma J."/>
        </authorList>
    </citation>
    <scope>NUCLEOTIDE SEQUENCE [LARGE SCALE GENOMIC DNA]</scope>
    <source>
        <strain evidence="4">KCTC 42587</strain>
    </source>
</reference>
<dbReference type="EMBL" id="JBHULS010000001">
    <property type="protein sequence ID" value="MFD2550588.1"/>
    <property type="molecule type" value="Genomic_DNA"/>
</dbReference>
<gene>
    <name evidence="3" type="ORF">ACFSQP_02045</name>
</gene>
<feature type="domain" description="UspA" evidence="2">
    <location>
        <begin position="2"/>
        <end position="140"/>
    </location>
</feature>
<feature type="domain" description="UspA" evidence="2">
    <location>
        <begin position="148"/>
        <end position="275"/>
    </location>
</feature>
<keyword evidence="4" id="KW-1185">Reference proteome</keyword>
<dbReference type="PANTHER" id="PTHR46268">
    <property type="entry name" value="STRESS RESPONSE PROTEIN NHAX"/>
    <property type="match status" value="1"/>
</dbReference>
<protein>
    <submittedName>
        <fullName evidence="3">Universal stress protein</fullName>
    </submittedName>
</protein>
<dbReference type="InterPro" id="IPR006016">
    <property type="entry name" value="UspA"/>
</dbReference>
<dbReference type="PRINTS" id="PR01438">
    <property type="entry name" value="UNVRSLSTRESS"/>
</dbReference>
<proteinExistence type="inferred from homology"/>
<sequence length="278" mass="31076">MNKIIVPVDFSEYSEYALETAAILAKKNNSEILALHMLEMSDAVLSRSDSNAQLEAVFLLELAKKKFSEFLDKPYLEGVHITPLVKQYKVFSEVNDVAKEYDVDLIIMGSQGTSGIKEYFVGSNTEKVVRYSDIPVLVIKHNPILTEFDTVVFASDFSEDAIEAYKKAKKMCTFLKSDMHLIYVNLPGENFRSTPEMEGKVVKFLNAADGNLDYMSRVTYVNDYTVEQGISNFANVLGADMVAIATRGKKGLAHFFEGSISEDVANHSTLPVMTFKIK</sequence>
<dbReference type="InterPro" id="IPR014729">
    <property type="entry name" value="Rossmann-like_a/b/a_fold"/>
</dbReference>
<dbReference type="InterPro" id="IPR006015">
    <property type="entry name" value="Universal_stress_UspA"/>
</dbReference>
<comment type="caution">
    <text evidence="3">The sequence shown here is derived from an EMBL/GenBank/DDBJ whole genome shotgun (WGS) entry which is preliminary data.</text>
</comment>